<name>A0A8H4QKS4_9AGAR</name>
<evidence type="ECO:0008006" key="3">
    <source>
        <dbReference type="Google" id="ProtNLM"/>
    </source>
</evidence>
<accession>A0A8H4QKS4</accession>
<dbReference type="Gene3D" id="3.80.10.10">
    <property type="entry name" value="Ribonuclease Inhibitor"/>
    <property type="match status" value="1"/>
</dbReference>
<proteinExistence type="predicted"/>
<comment type="caution">
    <text evidence="1">The sequence shown here is derived from an EMBL/GenBank/DDBJ whole genome shotgun (WGS) entry which is preliminary data.</text>
</comment>
<keyword evidence="2" id="KW-1185">Reference proteome</keyword>
<gene>
    <name evidence="1" type="ORF">D9613_011862</name>
</gene>
<dbReference type="InterPro" id="IPR032675">
    <property type="entry name" value="LRR_dom_sf"/>
</dbReference>
<evidence type="ECO:0000313" key="2">
    <source>
        <dbReference type="Proteomes" id="UP000521872"/>
    </source>
</evidence>
<sequence length="523" mass="59812">MQDTTSLGISSRDPPRCSVNALPPELLWRIFMINTEHEEDLDEWSIQCTQIDDPMDRLGTARSCSQVCRLWRRLLLQLPSVWGRLLHVPSFEHAADAWREVITKRIGNAPLWITGDIESNSTRLFIMPILEEKWHNVQVLDVTDEHLYRDMILPTWSFLEREAPMLEIFKLWTYRGIFDETETRILPFSPLFNDHAPRLKVFSADNSLLTLPAPWLSNLDYIKFSDMQSMLSILSALTSMPLLRHLYISGNKARQSMVDSNVVISKLNKPHLPLLEVLWIGTGDPLALCLLLESITLSPGQHALRTLRIPRVDKTPLDTSQQRVNRAITKWIHSYMDGFPPNYLRLRDCNRVLTLSDTHSPCLHDGMEVELVSDGHSHLIIENIADSPQISLVKELDVSLYEVTEAIRWPLQPLYQALRSITHLAAEGYCIGALFHDMLQFSLFPNLRTITLSGLNTFTDNHTRTGSASVIPEIINFLEHRASIGSHLSLLDLSSVNPPGVSDRNRERLEKIRGLSVKFWEQD</sequence>
<dbReference type="Proteomes" id="UP000521872">
    <property type="component" value="Unassembled WGS sequence"/>
</dbReference>
<dbReference type="AlphaFoldDB" id="A0A8H4QKS4"/>
<reference evidence="1 2" key="1">
    <citation type="submission" date="2019-12" db="EMBL/GenBank/DDBJ databases">
        <authorList>
            <person name="Floudas D."/>
            <person name="Bentzer J."/>
            <person name="Ahren D."/>
            <person name="Johansson T."/>
            <person name="Persson P."/>
            <person name="Tunlid A."/>
        </authorList>
    </citation>
    <scope>NUCLEOTIDE SEQUENCE [LARGE SCALE GENOMIC DNA]</scope>
    <source>
        <strain evidence="1 2">CBS 102.39</strain>
    </source>
</reference>
<dbReference type="EMBL" id="JAACJL010000047">
    <property type="protein sequence ID" value="KAF4612646.1"/>
    <property type="molecule type" value="Genomic_DNA"/>
</dbReference>
<organism evidence="1 2">
    <name type="scientific">Agrocybe pediades</name>
    <dbReference type="NCBI Taxonomy" id="84607"/>
    <lineage>
        <taxon>Eukaryota</taxon>
        <taxon>Fungi</taxon>
        <taxon>Dikarya</taxon>
        <taxon>Basidiomycota</taxon>
        <taxon>Agaricomycotina</taxon>
        <taxon>Agaricomycetes</taxon>
        <taxon>Agaricomycetidae</taxon>
        <taxon>Agaricales</taxon>
        <taxon>Agaricineae</taxon>
        <taxon>Strophariaceae</taxon>
        <taxon>Agrocybe</taxon>
    </lineage>
</organism>
<dbReference type="SUPFAM" id="SSF52047">
    <property type="entry name" value="RNI-like"/>
    <property type="match status" value="1"/>
</dbReference>
<evidence type="ECO:0000313" key="1">
    <source>
        <dbReference type="EMBL" id="KAF4612646.1"/>
    </source>
</evidence>
<dbReference type="Gene3D" id="1.20.1280.50">
    <property type="match status" value="1"/>
</dbReference>
<protein>
    <recommendedName>
        <fullName evidence="3">F-box domain-containing protein</fullName>
    </recommendedName>
</protein>